<dbReference type="Pfam" id="PF02949">
    <property type="entry name" value="7tm_6"/>
    <property type="match status" value="2"/>
</dbReference>
<dbReference type="GO" id="GO:0004984">
    <property type="term" value="F:olfactory receptor activity"/>
    <property type="evidence" value="ECO:0007669"/>
    <property type="project" value="InterPro"/>
</dbReference>
<evidence type="ECO:0000256" key="5">
    <source>
        <dbReference type="ARBA" id="ARBA00022725"/>
    </source>
</evidence>
<feature type="transmembrane region" description="Helical" evidence="10">
    <location>
        <begin position="314"/>
        <end position="336"/>
    </location>
</feature>
<accession>A0A9C6SR60</accession>
<proteinExistence type="predicted"/>
<keyword evidence="2" id="KW-1003">Cell membrane</keyword>
<evidence type="ECO:0000256" key="10">
    <source>
        <dbReference type="SAM" id="Phobius"/>
    </source>
</evidence>
<keyword evidence="8" id="KW-0675">Receptor</keyword>
<feature type="transmembrane region" description="Helical" evidence="10">
    <location>
        <begin position="244"/>
        <end position="268"/>
    </location>
</feature>
<dbReference type="GO" id="GO:0005549">
    <property type="term" value="F:odorant binding"/>
    <property type="evidence" value="ECO:0007669"/>
    <property type="project" value="InterPro"/>
</dbReference>
<dbReference type="GO" id="GO:0005886">
    <property type="term" value="C:plasma membrane"/>
    <property type="evidence" value="ECO:0007669"/>
    <property type="project" value="UniProtKB-SubCell"/>
</dbReference>
<keyword evidence="4 10" id="KW-0812">Transmembrane</keyword>
<dbReference type="AlphaFoldDB" id="A0A9C6SR60"/>
<evidence type="ECO:0000256" key="1">
    <source>
        <dbReference type="ARBA" id="ARBA00004651"/>
    </source>
</evidence>
<name>A0A9C6SR60_BOMTE</name>
<dbReference type="Proteomes" id="UP000835206">
    <property type="component" value="Chromosome 10"/>
</dbReference>
<evidence type="ECO:0000256" key="2">
    <source>
        <dbReference type="ARBA" id="ARBA00022475"/>
    </source>
</evidence>
<evidence type="ECO:0000256" key="6">
    <source>
        <dbReference type="ARBA" id="ARBA00022989"/>
    </source>
</evidence>
<feature type="transmembrane region" description="Helical" evidence="10">
    <location>
        <begin position="178"/>
        <end position="200"/>
    </location>
</feature>
<evidence type="ECO:0000256" key="3">
    <source>
        <dbReference type="ARBA" id="ARBA00022606"/>
    </source>
</evidence>
<keyword evidence="9" id="KW-0807">Transducer</keyword>
<evidence type="ECO:0000313" key="12">
    <source>
        <dbReference type="RefSeq" id="XP_048265671.1"/>
    </source>
</evidence>
<dbReference type="GO" id="GO:0007165">
    <property type="term" value="P:signal transduction"/>
    <property type="evidence" value="ECO:0007669"/>
    <property type="project" value="UniProtKB-KW"/>
</dbReference>
<evidence type="ECO:0000313" key="11">
    <source>
        <dbReference type="Proteomes" id="UP000835206"/>
    </source>
</evidence>
<keyword evidence="11" id="KW-1185">Reference proteome</keyword>
<evidence type="ECO:0000256" key="7">
    <source>
        <dbReference type="ARBA" id="ARBA00023136"/>
    </source>
</evidence>
<dbReference type="GeneID" id="100648059"/>
<dbReference type="InterPro" id="IPR004117">
    <property type="entry name" value="7tm6_olfct_rcpt"/>
</dbReference>
<keyword evidence="3" id="KW-0716">Sensory transduction</keyword>
<dbReference type="PANTHER" id="PTHR21137">
    <property type="entry name" value="ODORANT RECEPTOR"/>
    <property type="match status" value="1"/>
</dbReference>
<comment type="subcellular location">
    <subcellularLocation>
        <location evidence="1">Cell membrane</location>
        <topology evidence="1">Multi-pass membrane protein</topology>
    </subcellularLocation>
</comment>
<feature type="transmembrane region" description="Helical" evidence="10">
    <location>
        <begin position="61"/>
        <end position="82"/>
    </location>
</feature>
<keyword evidence="6 10" id="KW-1133">Transmembrane helix</keyword>
<gene>
    <name evidence="12" type="primary">LOC100648059</name>
</gene>
<evidence type="ECO:0000256" key="9">
    <source>
        <dbReference type="ARBA" id="ARBA00023224"/>
    </source>
</evidence>
<keyword evidence="5" id="KW-0552">Olfaction</keyword>
<dbReference type="PANTHER" id="PTHR21137:SF35">
    <property type="entry name" value="ODORANT RECEPTOR 19A-RELATED"/>
    <property type="match status" value="1"/>
</dbReference>
<reference evidence="12" key="1">
    <citation type="submission" date="2025-08" db="UniProtKB">
        <authorList>
            <consortium name="RefSeq"/>
        </authorList>
    </citation>
    <scope>IDENTIFICATION</scope>
</reference>
<sequence>MAPINTISRSVKYGLHYAASWPGAPLSVLCKLFWMIVLGVGQTHQYNYIIKHYKVQTLIEIIDNISICLPFSLVCIKLVIAWTHQGLLHSILSTMEEECQTYAVMDTNNLISKTAHWCYRLTNIIISTTIASTVFYVIGVFTSEGVNATAPRELLLKMDLPFDTSKSPTFELVIIVQYFYQASSAFIFAVFTGLLLMIVLHIGCQIDVMCQTSSAISYKNEKQLKFFISRHQEIILFAEKIEKFFTYIALSQLITNTLIICCLGYLIVLSKLIADTAYEFLWYDTHPSKSRLLIPVILRSQRGFSFTLGKFANLSMSTFAAIMKASGSYISVLLAMT</sequence>
<organism evidence="11 12">
    <name type="scientific">Bombus terrestris</name>
    <name type="common">Buff-tailed bumblebee</name>
    <name type="synonym">Apis terrestris</name>
    <dbReference type="NCBI Taxonomy" id="30195"/>
    <lineage>
        <taxon>Eukaryota</taxon>
        <taxon>Metazoa</taxon>
        <taxon>Ecdysozoa</taxon>
        <taxon>Arthropoda</taxon>
        <taxon>Hexapoda</taxon>
        <taxon>Insecta</taxon>
        <taxon>Pterygota</taxon>
        <taxon>Neoptera</taxon>
        <taxon>Endopterygota</taxon>
        <taxon>Hymenoptera</taxon>
        <taxon>Apocrita</taxon>
        <taxon>Aculeata</taxon>
        <taxon>Apoidea</taxon>
        <taxon>Anthophila</taxon>
        <taxon>Apidae</taxon>
        <taxon>Bombus</taxon>
        <taxon>Bombus</taxon>
    </lineage>
</organism>
<keyword evidence="7 10" id="KW-0472">Membrane</keyword>
<dbReference type="RefSeq" id="XP_048265671.1">
    <property type="nucleotide sequence ID" value="XM_048409714.1"/>
</dbReference>
<evidence type="ECO:0000256" key="8">
    <source>
        <dbReference type="ARBA" id="ARBA00023170"/>
    </source>
</evidence>
<feature type="transmembrane region" description="Helical" evidence="10">
    <location>
        <begin position="20"/>
        <end position="40"/>
    </location>
</feature>
<evidence type="ECO:0000256" key="4">
    <source>
        <dbReference type="ARBA" id="ARBA00022692"/>
    </source>
</evidence>
<protein>
    <submittedName>
        <fullName evidence="12">Uncharacterized protein LOC100648059 isoform X2</fullName>
    </submittedName>
</protein>